<sequence length="134" mass="15236">MIAFILETCKKSMDPDDPYARVYVIIDFQGISKFNADLRKVAAFARVIAKYPERVVGVGVNADLVTMVMWAFLSPLLDKRTRDRMTIFGSNFKPFLEEHIGLDQIGPTLGGNRMEEYPPMSTQTAQKFKWNPTV</sequence>
<dbReference type="CDD" id="cd00170">
    <property type="entry name" value="SEC14"/>
    <property type="match status" value="1"/>
</dbReference>
<dbReference type="PROSITE" id="PS50191">
    <property type="entry name" value="CRAL_TRIO"/>
    <property type="match status" value="1"/>
</dbReference>
<gene>
    <name evidence="3" type="ORF">PINE0816_LOCUS1827</name>
</gene>
<dbReference type="InterPro" id="IPR036865">
    <property type="entry name" value="CRAL-TRIO_dom_sf"/>
</dbReference>
<feature type="transmembrane region" description="Helical" evidence="1">
    <location>
        <begin position="55"/>
        <end position="77"/>
    </location>
</feature>
<keyword evidence="1" id="KW-0812">Transmembrane</keyword>
<accession>A0A7S0G8Y4</accession>
<keyword evidence="1" id="KW-1133">Transmembrane helix</keyword>
<dbReference type="Pfam" id="PF00650">
    <property type="entry name" value="CRAL_TRIO"/>
    <property type="match status" value="1"/>
</dbReference>
<reference evidence="3" key="1">
    <citation type="submission" date="2021-01" db="EMBL/GenBank/DDBJ databases">
        <authorList>
            <person name="Corre E."/>
            <person name="Pelletier E."/>
            <person name="Niang G."/>
            <person name="Scheremetjew M."/>
            <person name="Finn R."/>
            <person name="Kale V."/>
            <person name="Holt S."/>
            <person name="Cochrane G."/>
            <person name="Meng A."/>
            <person name="Brown T."/>
            <person name="Cohen L."/>
        </authorList>
    </citation>
    <scope>NUCLEOTIDE SEQUENCE</scope>
    <source>
        <strain evidence="3">CCAP1064/1</strain>
    </source>
</reference>
<organism evidence="3">
    <name type="scientific">Proboscia inermis</name>
    <dbReference type="NCBI Taxonomy" id="420281"/>
    <lineage>
        <taxon>Eukaryota</taxon>
        <taxon>Sar</taxon>
        <taxon>Stramenopiles</taxon>
        <taxon>Ochrophyta</taxon>
        <taxon>Bacillariophyta</taxon>
        <taxon>Coscinodiscophyceae</taxon>
        <taxon>Rhizosoleniophycidae</taxon>
        <taxon>Rhizosoleniales</taxon>
        <taxon>Rhizosoleniaceae</taxon>
        <taxon>Proboscia</taxon>
    </lineage>
</organism>
<evidence type="ECO:0000259" key="2">
    <source>
        <dbReference type="PROSITE" id="PS50191"/>
    </source>
</evidence>
<name>A0A7S0G8Y4_9STRA</name>
<keyword evidence="1" id="KW-0472">Membrane</keyword>
<feature type="domain" description="CRAL-TRIO" evidence="2">
    <location>
        <begin position="1"/>
        <end position="117"/>
    </location>
</feature>
<dbReference type="Gene3D" id="3.40.525.10">
    <property type="entry name" value="CRAL-TRIO lipid binding domain"/>
    <property type="match status" value="1"/>
</dbReference>
<protein>
    <recommendedName>
        <fullName evidence="2">CRAL-TRIO domain-containing protein</fullName>
    </recommendedName>
</protein>
<proteinExistence type="predicted"/>
<dbReference type="AlphaFoldDB" id="A0A7S0G8Y4"/>
<dbReference type="SUPFAM" id="SSF52087">
    <property type="entry name" value="CRAL/TRIO domain"/>
    <property type="match status" value="1"/>
</dbReference>
<dbReference type="InterPro" id="IPR001251">
    <property type="entry name" value="CRAL-TRIO_dom"/>
</dbReference>
<dbReference type="EMBL" id="HBEL01003862">
    <property type="protein sequence ID" value="CAD8405712.1"/>
    <property type="molecule type" value="Transcribed_RNA"/>
</dbReference>
<evidence type="ECO:0000313" key="3">
    <source>
        <dbReference type="EMBL" id="CAD8405712.1"/>
    </source>
</evidence>
<evidence type="ECO:0000256" key="1">
    <source>
        <dbReference type="SAM" id="Phobius"/>
    </source>
</evidence>